<evidence type="ECO:0000256" key="1">
    <source>
        <dbReference type="SAM" id="Coils"/>
    </source>
</evidence>
<keyword evidence="2" id="KW-0812">Transmembrane</keyword>
<reference evidence="5 6" key="1">
    <citation type="submission" date="2019-02" db="EMBL/GenBank/DDBJ databases">
        <authorList>
            <person name="Goldberg S.R."/>
            <person name="Haltli B.A."/>
            <person name="Correa H."/>
            <person name="Russell K.G."/>
        </authorList>
    </citation>
    <scope>NUCLEOTIDE SEQUENCE [LARGE SCALE GENOMIC DNA]</scope>
    <source>
        <strain evidence="5 6">JCM 16186</strain>
    </source>
</reference>
<keyword evidence="2" id="KW-0472">Membrane</keyword>
<dbReference type="PANTHER" id="PTHR30386">
    <property type="entry name" value="MEMBRANE FUSION SUBUNIT OF EMRAB-TOLC MULTIDRUG EFFLUX PUMP"/>
    <property type="match status" value="1"/>
</dbReference>
<dbReference type="InterPro" id="IPR050739">
    <property type="entry name" value="MFP"/>
</dbReference>
<name>A0ABW9RJ33_9BACT</name>
<comment type="caution">
    <text evidence="5">The sequence shown here is derived from an EMBL/GenBank/DDBJ whole genome shotgun (WGS) entry which is preliminary data.</text>
</comment>
<protein>
    <submittedName>
        <fullName evidence="5">HlyD family efflux transporter periplasmic adaptor subunit</fullName>
    </submittedName>
</protein>
<evidence type="ECO:0000256" key="2">
    <source>
        <dbReference type="SAM" id="Phobius"/>
    </source>
</evidence>
<gene>
    <name evidence="5" type="ORF">E1163_03895</name>
</gene>
<sequence length="386" mass="44268">MSKKIFPSEILNFTIESEIARNSTRSQIIYSVTLLFLFAGFALLPFIQVDISIQSRGIIRPKHQISEIISPVQGRLEKLFFKENDMVHQGDTLLTINAARVANNLQYTQERQSELQNYINDLKLLLKILSPSAFNPVHSLTTANYERQHREFTELINKANRAYLKAKQDYNRSKQLYDGAAISLMEFEKAQFELDNAHAELKALHLSQLTQWSEELKNHETELNRIESEFERIREEQKDFVIIAPLSGSIQELKGLAPGMQILASQSLLKISPDSGLIVETFIAPTDIGFIKQDQPVTFQIDAFNYNQWGFATGSVLEIAHDITLRDNQPFFRVTCSVDQTHLSLKNGYSGNLKKGMTLNSRFIITQRSLWQLLYDKVDNWLNPKL</sequence>
<feature type="domain" description="AprE-like beta-barrel" evidence="4">
    <location>
        <begin position="277"/>
        <end position="361"/>
    </location>
</feature>
<dbReference type="InterPro" id="IPR058982">
    <property type="entry name" value="Beta-barrel_AprE"/>
</dbReference>
<dbReference type="PANTHER" id="PTHR30386:SF28">
    <property type="entry name" value="EXPORTED PROTEIN"/>
    <property type="match status" value="1"/>
</dbReference>
<dbReference type="Proteomes" id="UP000798808">
    <property type="component" value="Unassembled WGS sequence"/>
</dbReference>
<dbReference type="InterPro" id="IPR058625">
    <property type="entry name" value="MdtA-like_BSH"/>
</dbReference>
<dbReference type="Pfam" id="PF25917">
    <property type="entry name" value="BSH_RND"/>
    <property type="match status" value="1"/>
</dbReference>
<keyword evidence="6" id="KW-1185">Reference proteome</keyword>
<organism evidence="5 6">
    <name type="scientific">Fulvivirga kasyanovii</name>
    <dbReference type="NCBI Taxonomy" id="396812"/>
    <lineage>
        <taxon>Bacteria</taxon>
        <taxon>Pseudomonadati</taxon>
        <taxon>Bacteroidota</taxon>
        <taxon>Cytophagia</taxon>
        <taxon>Cytophagales</taxon>
        <taxon>Fulvivirgaceae</taxon>
        <taxon>Fulvivirga</taxon>
    </lineage>
</organism>
<accession>A0ABW9RJ33</accession>
<dbReference type="Pfam" id="PF26002">
    <property type="entry name" value="Beta-barrel_AprE"/>
    <property type="match status" value="1"/>
</dbReference>
<feature type="domain" description="Multidrug resistance protein MdtA-like barrel-sandwich hybrid" evidence="3">
    <location>
        <begin position="66"/>
        <end position="254"/>
    </location>
</feature>
<evidence type="ECO:0000259" key="4">
    <source>
        <dbReference type="Pfam" id="PF26002"/>
    </source>
</evidence>
<dbReference type="Gene3D" id="2.40.50.100">
    <property type="match status" value="1"/>
</dbReference>
<dbReference type="EMBL" id="SMLW01000362">
    <property type="protein sequence ID" value="MTI24082.1"/>
    <property type="molecule type" value="Genomic_DNA"/>
</dbReference>
<dbReference type="PRINTS" id="PR01490">
    <property type="entry name" value="RTXTOXIND"/>
</dbReference>
<keyword evidence="1" id="KW-0175">Coiled coil</keyword>
<feature type="transmembrane region" description="Helical" evidence="2">
    <location>
        <begin position="28"/>
        <end position="47"/>
    </location>
</feature>
<evidence type="ECO:0000259" key="3">
    <source>
        <dbReference type="Pfam" id="PF25917"/>
    </source>
</evidence>
<proteinExistence type="predicted"/>
<evidence type="ECO:0000313" key="5">
    <source>
        <dbReference type="EMBL" id="MTI24082.1"/>
    </source>
</evidence>
<evidence type="ECO:0000313" key="6">
    <source>
        <dbReference type="Proteomes" id="UP000798808"/>
    </source>
</evidence>
<feature type="coiled-coil region" evidence="1">
    <location>
        <begin position="209"/>
        <end position="236"/>
    </location>
</feature>
<dbReference type="Gene3D" id="2.40.30.170">
    <property type="match status" value="1"/>
</dbReference>
<dbReference type="RefSeq" id="WP_155169673.1">
    <property type="nucleotide sequence ID" value="NZ_BAAAFL010000029.1"/>
</dbReference>
<keyword evidence="2" id="KW-1133">Transmembrane helix</keyword>